<dbReference type="GO" id="GO:0016747">
    <property type="term" value="F:acyltransferase activity, transferring groups other than amino-acyl groups"/>
    <property type="evidence" value="ECO:0007669"/>
    <property type="project" value="InterPro"/>
</dbReference>
<protein>
    <submittedName>
        <fullName evidence="3">Acyltransferase family protein</fullName>
    </submittedName>
</protein>
<evidence type="ECO:0000256" key="1">
    <source>
        <dbReference type="SAM" id="Phobius"/>
    </source>
</evidence>
<organism evidence="3 4">
    <name type="scientific">Acetatifactor muris</name>
    <dbReference type="NCBI Taxonomy" id="879566"/>
    <lineage>
        <taxon>Bacteria</taxon>
        <taxon>Bacillati</taxon>
        <taxon>Bacillota</taxon>
        <taxon>Clostridia</taxon>
        <taxon>Lachnospirales</taxon>
        <taxon>Lachnospiraceae</taxon>
        <taxon>Acetatifactor</taxon>
    </lineage>
</organism>
<dbReference type="Proteomes" id="UP000236311">
    <property type="component" value="Unassembled WGS sequence"/>
</dbReference>
<keyword evidence="4" id="KW-1185">Reference proteome</keyword>
<reference evidence="3 4" key="1">
    <citation type="submission" date="2018-01" db="EMBL/GenBank/DDBJ databases">
        <authorList>
            <person name="Gaut B.S."/>
            <person name="Morton B.R."/>
            <person name="Clegg M.T."/>
            <person name="Duvall M.R."/>
        </authorList>
    </citation>
    <scope>NUCLEOTIDE SEQUENCE [LARGE SCALE GENOMIC DNA]</scope>
    <source>
        <strain evidence="3">GP69</strain>
    </source>
</reference>
<feature type="transmembrane region" description="Helical" evidence="1">
    <location>
        <begin position="315"/>
        <end position="334"/>
    </location>
</feature>
<keyword evidence="1" id="KW-0472">Membrane</keyword>
<evidence type="ECO:0000313" key="4">
    <source>
        <dbReference type="Proteomes" id="UP000236311"/>
    </source>
</evidence>
<sequence>MGRTFTLNHTNKAKGLAILLLLIYHLFENEELIALTEVNYAPFSLEGFLTFTGFGNVCVAIFVFLTAFGIASGLLAQGELSPADTYRQAAKRFVRLMVNFAVLYLSVSLLWWYLFDYQSLYGPGKQGILYLLTDAAGLSMFFDTPTLNETWWYMEIAYLLIFLVPFLTWLIKKIGYPVLLIAVFFPYLVEIPPDVKRYLFVAVFGVCAAYGKWPDRLLNLRVHPALQWLIGLLGVVLCVLIRQNYVVYETYVHLADAPIALLLIYFGGALVGSVPILGSVLAFIGKHAMNIYLVHTFFYMTLWREYIYYFRYAGVTFVLLLGVSLLYSVVLELVKKAVGLKRLLV</sequence>
<dbReference type="RefSeq" id="WP_172454959.1">
    <property type="nucleotide sequence ID" value="NZ_CANRXC010000024.1"/>
</dbReference>
<keyword evidence="1" id="KW-0812">Transmembrane</keyword>
<feature type="transmembrane region" description="Helical" evidence="1">
    <location>
        <begin position="257"/>
        <end position="284"/>
    </location>
</feature>
<feature type="transmembrane region" description="Helical" evidence="1">
    <location>
        <begin position="225"/>
        <end position="245"/>
    </location>
</feature>
<feature type="transmembrane region" description="Helical" evidence="1">
    <location>
        <begin position="174"/>
        <end position="189"/>
    </location>
</feature>
<keyword evidence="3" id="KW-0808">Transferase</keyword>
<evidence type="ECO:0000259" key="2">
    <source>
        <dbReference type="Pfam" id="PF01757"/>
    </source>
</evidence>
<feature type="domain" description="Acyltransferase 3" evidence="2">
    <location>
        <begin position="13"/>
        <end position="331"/>
    </location>
</feature>
<name>A0A2K4ZCX3_9FIRM</name>
<dbReference type="EMBL" id="OFSM01000004">
    <property type="protein sequence ID" value="SOY28313.1"/>
    <property type="molecule type" value="Genomic_DNA"/>
</dbReference>
<dbReference type="InterPro" id="IPR002656">
    <property type="entry name" value="Acyl_transf_3_dom"/>
</dbReference>
<feature type="transmembrane region" description="Helical" evidence="1">
    <location>
        <begin position="53"/>
        <end position="75"/>
    </location>
</feature>
<proteinExistence type="predicted"/>
<gene>
    <name evidence="3" type="ORF">AMURIS_01020</name>
</gene>
<dbReference type="AlphaFoldDB" id="A0A2K4ZCX3"/>
<feature type="transmembrane region" description="Helical" evidence="1">
    <location>
        <begin position="150"/>
        <end position="167"/>
    </location>
</feature>
<evidence type="ECO:0000313" key="3">
    <source>
        <dbReference type="EMBL" id="SOY28313.1"/>
    </source>
</evidence>
<keyword evidence="3" id="KW-0012">Acyltransferase</keyword>
<keyword evidence="1" id="KW-1133">Transmembrane helix</keyword>
<accession>A0A2K4ZCX3</accession>
<feature type="transmembrane region" description="Helical" evidence="1">
    <location>
        <begin position="96"/>
        <end position="115"/>
    </location>
</feature>
<dbReference type="Pfam" id="PF01757">
    <property type="entry name" value="Acyl_transf_3"/>
    <property type="match status" value="1"/>
</dbReference>